<feature type="compositionally biased region" description="Basic and acidic residues" evidence="1">
    <location>
        <begin position="1"/>
        <end position="37"/>
    </location>
</feature>
<feature type="compositionally biased region" description="Basic and acidic residues" evidence="1">
    <location>
        <begin position="89"/>
        <end position="101"/>
    </location>
</feature>
<name>A0AAD5QQ76_PARTN</name>
<evidence type="ECO:0000256" key="1">
    <source>
        <dbReference type="SAM" id="MobiDB-lite"/>
    </source>
</evidence>
<feature type="region of interest" description="Disordered" evidence="1">
    <location>
        <begin position="82"/>
        <end position="135"/>
    </location>
</feature>
<gene>
    <name evidence="2" type="ORF">KIN20_015689</name>
</gene>
<accession>A0AAD5QQ76</accession>
<feature type="region of interest" description="Disordered" evidence="1">
    <location>
        <begin position="1"/>
        <end position="43"/>
    </location>
</feature>
<keyword evidence="3" id="KW-1185">Reference proteome</keyword>
<evidence type="ECO:0000313" key="2">
    <source>
        <dbReference type="EMBL" id="KAJ1357520.1"/>
    </source>
</evidence>
<dbReference type="EMBL" id="JAHQIW010003165">
    <property type="protein sequence ID" value="KAJ1357520.1"/>
    <property type="molecule type" value="Genomic_DNA"/>
</dbReference>
<dbReference type="Proteomes" id="UP001196413">
    <property type="component" value="Unassembled WGS sequence"/>
</dbReference>
<reference evidence="2" key="1">
    <citation type="submission" date="2021-06" db="EMBL/GenBank/DDBJ databases">
        <title>Parelaphostrongylus tenuis whole genome reference sequence.</title>
        <authorList>
            <person name="Garwood T.J."/>
            <person name="Larsen P.A."/>
            <person name="Fountain-Jones N.M."/>
            <person name="Garbe J.R."/>
            <person name="Macchietto M.G."/>
            <person name="Kania S.A."/>
            <person name="Gerhold R.W."/>
            <person name="Richards J.E."/>
            <person name="Wolf T.M."/>
        </authorList>
    </citation>
    <scope>NUCLEOTIDE SEQUENCE</scope>
    <source>
        <strain evidence="2">MNPRO001-30</strain>
        <tissue evidence="2">Meninges</tissue>
    </source>
</reference>
<sequence length="135" mass="16320">MYREDQRGKSNAPKERRKYTLETTTKREDEIEQQRREDDDDIDKWEDHWTLQGQVNTALIHHSEPDDNEEIDWEKYWTLESAGTEEFTAPEKEEKMRRDQKYGTTSTKLSKKERPATMYVSHGRKSQPHYQTIKR</sequence>
<organism evidence="2 3">
    <name type="scientific">Parelaphostrongylus tenuis</name>
    <name type="common">Meningeal worm</name>
    <dbReference type="NCBI Taxonomy" id="148309"/>
    <lineage>
        <taxon>Eukaryota</taxon>
        <taxon>Metazoa</taxon>
        <taxon>Ecdysozoa</taxon>
        <taxon>Nematoda</taxon>
        <taxon>Chromadorea</taxon>
        <taxon>Rhabditida</taxon>
        <taxon>Rhabditina</taxon>
        <taxon>Rhabditomorpha</taxon>
        <taxon>Strongyloidea</taxon>
        <taxon>Metastrongylidae</taxon>
        <taxon>Parelaphostrongylus</taxon>
    </lineage>
</organism>
<feature type="compositionally biased region" description="Basic residues" evidence="1">
    <location>
        <begin position="122"/>
        <end position="135"/>
    </location>
</feature>
<proteinExistence type="predicted"/>
<evidence type="ECO:0000313" key="3">
    <source>
        <dbReference type="Proteomes" id="UP001196413"/>
    </source>
</evidence>
<dbReference type="AlphaFoldDB" id="A0AAD5QQ76"/>
<comment type="caution">
    <text evidence="2">The sequence shown here is derived from an EMBL/GenBank/DDBJ whole genome shotgun (WGS) entry which is preliminary data.</text>
</comment>
<protein>
    <submittedName>
        <fullName evidence="2">Uncharacterized protein</fullName>
    </submittedName>
</protein>